<feature type="transmembrane region" description="Helical" evidence="1">
    <location>
        <begin position="213"/>
        <end position="233"/>
    </location>
</feature>
<comment type="caution">
    <text evidence="3">The sequence shown here is derived from an EMBL/GenBank/DDBJ whole genome shotgun (WGS) entry which is preliminary data.</text>
</comment>
<dbReference type="InterPro" id="IPR012429">
    <property type="entry name" value="HGSNAT_cat"/>
</dbReference>
<dbReference type="RefSeq" id="WP_249301640.1">
    <property type="nucleotide sequence ID" value="NZ_JACRSP010000005.1"/>
</dbReference>
<proteinExistence type="predicted"/>
<feature type="transmembrane region" description="Helical" evidence="1">
    <location>
        <begin position="122"/>
        <end position="142"/>
    </location>
</feature>
<feature type="transmembrane region" description="Helical" evidence="1">
    <location>
        <begin position="97"/>
        <end position="115"/>
    </location>
</feature>
<accession>A0A926DFI3</accession>
<dbReference type="EMBL" id="JACRSP010000005">
    <property type="protein sequence ID" value="MBC8537208.1"/>
    <property type="molecule type" value="Genomic_DNA"/>
</dbReference>
<reference evidence="3" key="1">
    <citation type="submission" date="2020-08" db="EMBL/GenBank/DDBJ databases">
        <title>Genome public.</title>
        <authorList>
            <person name="Liu C."/>
            <person name="Sun Q."/>
        </authorList>
    </citation>
    <scope>NUCLEOTIDE SEQUENCE</scope>
    <source>
        <strain evidence="3">BX7</strain>
    </source>
</reference>
<feature type="transmembrane region" description="Helical" evidence="1">
    <location>
        <begin position="171"/>
        <end position="193"/>
    </location>
</feature>
<evidence type="ECO:0000259" key="2">
    <source>
        <dbReference type="Pfam" id="PF07786"/>
    </source>
</evidence>
<feature type="domain" description="Heparan-alpha-glucosaminide N-acetyltransferase catalytic" evidence="2">
    <location>
        <begin position="5"/>
        <end position="221"/>
    </location>
</feature>
<evidence type="ECO:0000313" key="4">
    <source>
        <dbReference type="Proteomes" id="UP000620366"/>
    </source>
</evidence>
<organism evidence="3 4">
    <name type="scientific">Feifania hominis</name>
    <dbReference type="NCBI Taxonomy" id="2763660"/>
    <lineage>
        <taxon>Bacteria</taxon>
        <taxon>Bacillati</taxon>
        <taxon>Bacillota</taxon>
        <taxon>Clostridia</taxon>
        <taxon>Eubacteriales</taxon>
        <taxon>Feifaniaceae</taxon>
        <taxon>Feifania</taxon>
    </lineage>
</organism>
<evidence type="ECO:0000313" key="3">
    <source>
        <dbReference type="EMBL" id="MBC8537208.1"/>
    </source>
</evidence>
<dbReference type="Proteomes" id="UP000620366">
    <property type="component" value="Unassembled WGS sequence"/>
</dbReference>
<keyword evidence="4" id="KW-1185">Reference proteome</keyword>
<dbReference type="AlphaFoldDB" id="A0A926DFI3"/>
<keyword evidence="1" id="KW-1133">Transmembrane helix</keyword>
<name>A0A926DFI3_9FIRM</name>
<feature type="transmembrane region" description="Helical" evidence="1">
    <location>
        <begin position="35"/>
        <end position="62"/>
    </location>
</feature>
<sequence length="235" mass="27078">MTKKRIELIDAARGTAILAMVFHHALYSLETFYGFYIPFLYTTFFKVWQFIFVMVFMLVAGISSNFSRSNLRRGVIVLVAGFVVTAVSWYIDPASPVYFGILHFMGTSMILYGLLEKPIRRIPVRVALPLFTALFALNYWVYATAPRIDTPHLYVFGFPDHAFSSPDYYPLLPWFFLFLAGTVLGRLVVAGKFPRWFYEVRIPVLSAIGRHTLWIYLLHQPVLIAVYSIFLGFPF</sequence>
<protein>
    <submittedName>
        <fullName evidence="3">DUF1624 domain-containing protein</fullName>
    </submittedName>
</protein>
<keyword evidence="1" id="KW-0472">Membrane</keyword>
<dbReference type="Pfam" id="PF07786">
    <property type="entry name" value="HGSNAT_cat"/>
    <property type="match status" value="1"/>
</dbReference>
<evidence type="ECO:0000256" key="1">
    <source>
        <dbReference type="SAM" id="Phobius"/>
    </source>
</evidence>
<feature type="transmembrane region" description="Helical" evidence="1">
    <location>
        <begin position="74"/>
        <end position="91"/>
    </location>
</feature>
<gene>
    <name evidence="3" type="ORF">H8695_10970</name>
</gene>
<keyword evidence="1" id="KW-0812">Transmembrane</keyword>